<dbReference type="AlphaFoldDB" id="A0A1I4F707"/>
<evidence type="ECO:0000256" key="5">
    <source>
        <dbReference type="ARBA" id="ARBA00023172"/>
    </source>
</evidence>
<dbReference type="InterPro" id="IPR008490">
    <property type="entry name" value="Transposase_InsH_N"/>
</dbReference>
<keyword evidence="5" id="KW-0233">DNA recombination</keyword>
<evidence type="ECO:0000259" key="8">
    <source>
        <dbReference type="Pfam" id="PF05598"/>
    </source>
</evidence>
<dbReference type="InterPro" id="IPR047959">
    <property type="entry name" value="Transpos_IS5"/>
</dbReference>
<dbReference type="NCBIfam" id="NF033581">
    <property type="entry name" value="transpos_IS5_4"/>
    <property type="match status" value="1"/>
</dbReference>
<sequence>LYRAGVGRAMRGSDRQTGSMFSYVSPEALVPPDYPLRAIRVLVNAALERLSGDFDALYAAGGRDSIAPEKLLRALLLQAFYSVRSERRLMEQVTYNMLFRWFIGLSMDAPVWDVTVFTKNRDRLLRGEVAAKFFAAVLADPQVKPLLSSEHFSVDGTLIEAWASMKSFRPKDGSGAPPGPGRNGERDFHGEKRSNETHASKTDPDARLARKSNGQASKLCYAGHVVMENRHGLVVAATTTRATGTAERDAGKTMMAGLDRAPRSTLGADKNYDTRDFVAAMRDLGVTPHVAQHTNGRRSAIDGRTTRHPGYAVSQRIRKRIEEVFGWGKEIGGMRRTLLRGLERVGWSFTLRVAAYNLIRLPKLLAAPA</sequence>
<feature type="domain" description="Transposase IS4-like" evidence="7">
    <location>
        <begin position="210"/>
        <end position="358"/>
    </location>
</feature>
<comment type="function">
    <text evidence="1">Involved in the transposition of the insertion sequence IS5.</text>
</comment>
<keyword evidence="4" id="KW-0238">DNA-binding</keyword>
<feature type="non-terminal residue" evidence="9">
    <location>
        <position position="1"/>
    </location>
</feature>
<dbReference type="GO" id="GO:0004803">
    <property type="term" value="F:transposase activity"/>
    <property type="evidence" value="ECO:0007669"/>
    <property type="project" value="InterPro"/>
</dbReference>
<gene>
    <name evidence="9" type="ORF">SAMN02745775_1251</name>
</gene>
<dbReference type="Pfam" id="PF01609">
    <property type="entry name" value="DDE_Tnp_1"/>
    <property type="match status" value="1"/>
</dbReference>
<accession>A0A1I4F707</accession>
<organism evidence="9 10">
    <name type="scientific">Falsiroseomonas stagni DSM 19981</name>
    <dbReference type="NCBI Taxonomy" id="1123062"/>
    <lineage>
        <taxon>Bacteria</taxon>
        <taxon>Pseudomonadati</taxon>
        <taxon>Pseudomonadota</taxon>
        <taxon>Alphaproteobacteria</taxon>
        <taxon>Acetobacterales</taxon>
        <taxon>Roseomonadaceae</taxon>
        <taxon>Falsiroseomonas</taxon>
    </lineage>
</organism>
<evidence type="ECO:0000256" key="3">
    <source>
        <dbReference type="ARBA" id="ARBA00022578"/>
    </source>
</evidence>
<comment type="similarity">
    <text evidence="2">Belongs to the transposase 11 family.</text>
</comment>
<dbReference type="EMBL" id="FOSQ01000025">
    <property type="protein sequence ID" value="SFL13772.1"/>
    <property type="molecule type" value="Genomic_DNA"/>
</dbReference>
<dbReference type="PANTHER" id="PTHR35604:SF2">
    <property type="entry name" value="TRANSPOSASE INSH FOR INSERTION SEQUENCE ELEMENT IS5A-RELATED"/>
    <property type="match status" value="1"/>
</dbReference>
<evidence type="ECO:0000313" key="9">
    <source>
        <dbReference type="EMBL" id="SFL13772.1"/>
    </source>
</evidence>
<name>A0A1I4F707_9PROT</name>
<dbReference type="GO" id="GO:0003677">
    <property type="term" value="F:DNA binding"/>
    <property type="evidence" value="ECO:0007669"/>
    <property type="project" value="UniProtKB-KW"/>
</dbReference>
<dbReference type="GO" id="GO:0006313">
    <property type="term" value="P:DNA transposition"/>
    <property type="evidence" value="ECO:0007669"/>
    <property type="project" value="InterPro"/>
</dbReference>
<dbReference type="InterPro" id="IPR002559">
    <property type="entry name" value="Transposase_11"/>
</dbReference>
<evidence type="ECO:0000256" key="6">
    <source>
        <dbReference type="SAM" id="MobiDB-lite"/>
    </source>
</evidence>
<keyword evidence="3" id="KW-0815">Transposition</keyword>
<keyword evidence="10" id="KW-1185">Reference proteome</keyword>
<evidence type="ECO:0000259" key="7">
    <source>
        <dbReference type="Pfam" id="PF01609"/>
    </source>
</evidence>
<reference evidence="9 10" key="1">
    <citation type="submission" date="2016-10" db="EMBL/GenBank/DDBJ databases">
        <authorList>
            <person name="de Groot N.N."/>
        </authorList>
    </citation>
    <scope>NUCLEOTIDE SEQUENCE [LARGE SCALE GENOMIC DNA]</scope>
    <source>
        <strain evidence="9 10">DSM 19981</strain>
    </source>
</reference>
<feature type="domain" description="Transposase InsH N-terminal" evidence="8">
    <location>
        <begin position="26"/>
        <end position="123"/>
    </location>
</feature>
<proteinExistence type="inferred from homology"/>
<evidence type="ECO:0000313" key="10">
    <source>
        <dbReference type="Proteomes" id="UP000199473"/>
    </source>
</evidence>
<feature type="compositionally biased region" description="Basic and acidic residues" evidence="6">
    <location>
        <begin position="183"/>
        <end position="208"/>
    </location>
</feature>
<evidence type="ECO:0000256" key="2">
    <source>
        <dbReference type="ARBA" id="ARBA00010075"/>
    </source>
</evidence>
<feature type="region of interest" description="Disordered" evidence="6">
    <location>
        <begin position="169"/>
        <end position="210"/>
    </location>
</feature>
<dbReference type="Pfam" id="PF05598">
    <property type="entry name" value="DUF772"/>
    <property type="match status" value="1"/>
</dbReference>
<evidence type="ECO:0000256" key="4">
    <source>
        <dbReference type="ARBA" id="ARBA00023125"/>
    </source>
</evidence>
<dbReference type="PANTHER" id="PTHR35604">
    <property type="entry name" value="TRANSPOSASE INSH FOR INSERTION SEQUENCE ELEMENT IS5A-RELATED"/>
    <property type="match status" value="1"/>
</dbReference>
<evidence type="ECO:0000256" key="1">
    <source>
        <dbReference type="ARBA" id="ARBA00003544"/>
    </source>
</evidence>
<dbReference type="Proteomes" id="UP000199473">
    <property type="component" value="Unassembled WGS sequence"/>
</dbReference>
<protein>
    <submittedName>
        <fullName evidence="9">Transposase, IS4 family</fullName>
    </submittedName>
</protein>